<dbReference type="PANTHER" id="PTHR43975">
    <property type="entry name" value="ZGC:101858"/>
    <property type="match status" value="1"/>
</dbReference>
<dbReference type="Gene3D" id="3.40.50.720">
    <property type="entry name" value="NAD(P)-binding Rossmann-like Domain"/>
    <property type="match status" value="1"/>
</dbReference>
<dbReference type="Pfam" id="PF13561">
    <property type="entry name" value="adh_short_C2"/>
    <property type="match status" value="1"/>
</dbReference>
<dbReference type="GeneID" id="17041330"/>
<keyword evidence="4" id="KW-1185">Reference proteome</keyword>
<dbReference type="InterPro" id="IPR057326">
    <property type="entry name" value="KR_dom"/>
</dbReference>
<dbReference type="Proteomes" id="UP000007264">
    <property type="component" value="Unassembled WGS sequence"/>
</dbReference>
<dbReference type="PANTHER" id="PTHR43975:SF2">
    <property type="entry name" value="EG:BACR7A4.14 PROTEIN-RELATED"/>
    <property type="match status" value="1"/>
</dbReference>
<dbReference type="SUPFAM" id="SSF51735">
    <property type="entry name" value="NAD(P)-binding Rossmann-fold domains"/>
    <property type="match status" value="1"/>
</dbReference>
<gene>
    <name evidence="3" type="ORF">COCSUDRAFT_41605</name>
</gene>
<dbReference type="EMBL" id="AGSI01000007">
    <property type="protein sequence ID" value="EIE23338.1"/>
    <property type="molecule type" value="Genomic_DNA"/>
</dbReference>
<comment type="caution">
    <text evidence="3">The sequence shown here is derived from an EMBL/GenBank/DDBJ whole genome shotgun (WGS) entry which is preliminary data.</text>
</comment>
<name>I0YY69_COCSC</name>
<dbReference type="OrthoDB" id="1669814at2759"/>
<evidence type="ECO:0000259" key="2">
    <source>
        <dbReference type="SMART" id="SM00822"/>
    </source>
</evidence>
<feature type="domain" description="Ketoreductase" evidence="2">
    <location>
        <begin position="3"/>
        <end position="208"/>
    </location>
</feature>
<reference evidence="3 4" key="1">
    <citation type="journal article" date="2012" name="Genome Biol.">
        <title>The genome of the polar eukaryotic microalga coccomyxa subellipsoidea reveals traits of cold adaptation.</title>
        <authorList>
            <person name="Blanc G."/>
            <person name="Agarkova I."/>
            <person name="Grimwood J."/>
            <person name="Kuo A."/>
            <person name="Brueggeman A."/>
            <person name="Dunigan D."/>
            <person name="Gurnon J."/>
            <person name="Ladunga I."/>
            <person name="Lindquist E."/>
            <person name="Lucas S."/>
            <person name="Pangilinan J."/>
            <person name="Proschold T."/>
            <person name="Salamov A."/>
            <person name="Schmutz J."/>
            <person name="Weeks D."/>
            <person name="Yamada T."/>
            <person name="Claverie J.M."/>
            <person name="Grigoriev I."/>
            <person name="Van Etten J."/>
            <person name="Lomsadze A."/>
            <person name="Borodovsky M."/>
        </authorList>
    </citation>
    <scope>NUCLEOTIDE SEQUENCE [LARGE SCALE GENOMIC DNA]</scope>
    <source>
        <strain evidence="3 4">C-169</strain>
    </source>
</reference>
<organism evidence="3 4">
    <name type="scientific">Coccomyxa subellipsoidea (strain C-169)</name>
    <name type="common">Green microalga</name>
    <dbReference type="NCBI Taxonomy" id="574566"/>
    <lineage>
        <taxon>Eukaryota</taxon>
        <taxon>Viridiplantae</taxon>
        <taxon>Chlorophyta</taxon>
        <taxon>core chlorophytes</taxon>
        <taxon>Trebouxiophyceae</taxon>
        <taxon>Trebouxiophyceae incertae sedis</taxon>
        <taxon>Coccomyxaceae</taxon>
        <taxon>Coccomyxa</taxon>
        <taxon>Coccomyxa subellipsoidea</taxon>
    </lineage>
</organism>
<dbReference type="RefSeq" id="XP_005647882.1">
    <property type="nucleotide sequence ID" value="XM_005647825.1"/>
</dbReference>
<comment type="similarity">
    <text evidence="1">Belongs to the short-chain dehydrogenases/reductases (SDR) family.</text>
</comment>
<evidence type="ECO:0000313" key="4">
    <source>
        <dbReference type="Proteomes" id="UP000007264"/>
    </source>
</evidence>
<protein>
    <submittedName>
        <fullName evidence="3">Short-chain dehydrogenase/reductase Mc1</fullName>
    </submittedName>
</protein>
<dbReference type="SMART" id="SM00822">
    <property type="entry name" value="PKS_KR"/>
    <property type="match status" value="1"/>
</dbReference>
<accession>I0YY69</accession>
<dbReference type="eggNOG" id="KOG0725">
    <property type="taxonomic scope" value="Eukaryota"/>
</dbReference>
<dbReference type="PRINTS" id="PR00080">
    <property type="entry name" value="SDRFAMILY"/>
</dbReference>
<dbReference type="InterPro" id="IPR002347">
    <property type="entry name" value="SDR_fam"/>
</dbReference>
<dbReference type="Pfam" id="PF00106">
    <property type="entry name" value="adh_short"/>
    <property type="match status" value="1"/>
</dbReference>
<dbReference type="KEGG" id="csl:COCSUDRAFT_41605"/>
<dbReference type="STRING" id="574566.I0YY69"/>
<evidence type="ECO:0000256" key="1">
    <source>
        <dbReference type="RuleBase" id="RU000363"/>
    </source>
</evidence>
<evidence type="ECO:0000313" key="3">
    <source>
        <dbReference type="EMBL" id="EIE23338.1"/>
    </source>
</evidence>
<sequence>MGKAVIVTGASSGIGLGIALMYLSEGDDVVLVGRDLQRLESAIPKDFQAKGKALYLAKDVSTLEGCRGVIEEGTKLLGGRLNALVNNAGAGKFGLFLENITPEQWATHMDLNVNSVLYLTQLAIPLLEASNHIFIPNPFVQCSNSGCPVSGNHASKGSIVNISSIAGQRPVRGAAAYCVSKAAVDMLTKASALELAPKGIRVNAINPSTVESNFFTTAGLSQEQAKAYMVNSATGHPIGRVGVPADVAELCYFLTDNAKSGWLTGQCILLDGGRLLPIPMAN</sequence>
<proteinExistence type="inferred from homology"/>
<dbReference type="PRINTS" id="PR00081">
    <property type="entry name" value="GDHRDH"/>
</dbReference>
<dbReference type="AlphaFoldDB" id="I0YY69"/>
<dbReference type="InterPro" id="IPR036291">
    <property type="entry name" value="NAD(P)-bd_dom_sf"/>
</dbReference>